<evidence type="ECO:0000313" key="3">
    <source>
        <dbReference type="Proteomes" id="UP000215453"/>
    </source>
</evidence>
<dbReference type="Proteomes" id="UP000215453">
    <property type="component" value="Chromosome 6"/>
</dbReference>
<proteinExistence type="predicted"/>
<accession>A0A1Y6LML5</accession>
<evidence type="ECO:0000256" key="1">
    <source>
        <dbReference type="SAM" id="MobiDB-lite"/>
    </source>
</evidence>
<name>A0A1Y6LML5_ZYMTR</name>
<organism evidence="2 3">
    <name type="scientific">Zymoseptoria tritici ST99CH_1A5</name>
    <dbReference type="NCBI Taxonomy" id="1276529"/>
    <lineage>
        <taxon>Eukaryota</taxon>
        <taxon>Fungi</taxon>
        <taxon>Dikarya</taxon>
        <taxon>Ascomycota</taxon>
        <taxon>Pezizomycotina</taxon>
        <taxon>Dothideomycetes</taxon>
        <taxon>Dothideomycetidae</taxon>
        <taxon>Mycosphaerellales</taxon>
        <taxon>Mycosphaerellaceae</taxon>
        <taxon>Zymoseptoria</taxon>
    </lineage>
</organism>
<gene>
    <name evidence="2" type="ORF">ZT1A5_G7119</name>
</gene>
<reference evidence="2 3" key="1">
    <citation type="submission" date="2016-10" db="EMBL/GenBank/DDBJ databases">
        <authorList>
            <person name="Varghese N."/>
        </authorList>
    </citation>
    <scope>NUCLEOTIDE SEQUENCE [LARGE SCALE GENOMIC DNA]</scope>
</reference>
<feature type="compositionally biased region" description="Pro residues" evidence="1">
    <location>
        <begin position="8"/>
        <end position="18"/>
    </location>
</feature>
<dbReference type="EMBL" id="LT882681">
    <property type="protein sequence ID" value="SMY25677.1"/>
    <property type="molecule type" value="Genomic_DNA"/>
</dbReference>
<evidence type="ECO:0000313" key="2">
    <source>
        <dbReference type="EMBL" id="SMY25677.1"/>
    </source>
</evidence>
<sequence>MSKYDAPNAPPPGYPQQPPAAHYDAGPANADYYNSGPPQQYGGQPQYGQPGPPQQYGGQPQYGQQPMMYQQQQYPPQQGQYYGGPPPDNRGGKGGMGAGGCFAGLCAGLAACCCLDMLF</sequence>
<dbReference type="AlphaFoldDB" id="A0A1Y6LML5"/>
<protein>
    <recommendedName>
        <fullName evidence="4">Cysteine-rich transmembrane CYSTM domain-containing protein</fullName>
    </recommendedName>
</protein>
<feature type="region of interest" description="Disordered" evidence="1">
    <location>
        <begin position="1"/>
        <end position="94"/>
    </location>
</feature>
<evidence type="ECO:0008006" key="4">
    <source>
        <dbReference type="Google" id="ProtNLM"/>
    </source>
</evidence>
<feature type="compositionally biased region" description="Low complexity" evidence="1">
    <location>
        <begin position="36"/>
        <end position="80"/>
    </location>
</feature>